<organism evidence="1 2">
    <name type="scientific">Rhynchosporium agropyri</name>
    <dbReference type="NCBI Taxonomy" id="914238"/>
    <lineage>
        <taxon>Eukaryota</taxon>
        <taxon>Fungi</taxon>
        <taxon>Dikarya</taxon>
        <taxon>Ascomycota</taxon>
        <taxon>Pezizomycotina</taxon>
        <taxon>Leotiomycetes</taxon>
        <taxon>Helotiales</taxon>
        <taxon>Ploettnerulaceae</taxon>
        <taxon>Rhynchosporium</taxon>
    </lineage>
</organism>
<dbReference type="AlphaFoldDB" id="A0A1E1LCP6"/>
<reference evidence="2" key="1">
    <citation type="submission" date="2016-03" db="EMBL/GenBank/DDBJ databases">
        <authorList>
            <person name="Guldener U."/>
        </authorList>
    </citation>
    <scope>NUCLEOTIDE SEQUENCE [LARGE SCALE GENOMIC DNA]</scope>
    <source>
        <strain evidence="2">04CH-RAC-A.6.1</strain>
    </source>
</reference>
<proteinExistence type="predicted"/>
<protein>
    <submittedName>
        <fullName evidence="1">Uncharacterized protein</fullName>
    </submittedName>
</protein>
<name>A0A1E1LCP6_9HELO</name>
<gene>
    <name evidence="1" type="ORF">RAG0_13431</name>
</gene>
<dbReference type="EMBL" id="FJUX01000104">
    <property type="protein sequence ID" value="CZT08313.1"/>
    <property type="molecule type" value="Genomic_DNA"/>
</dbReference>
<sequence>MLGLMANNSTEDSECYLEGEVLKSFFSIAGEEGTFQYTKGHENIPERAIGDKYSPGMFRTDIPGSCSSKLTDLRL</sequence>
<keyword evidence="2" id="KW-1185">Reference proteome</keyword>
<accession>A0A1E1LCP6</accession>
<evidence type="ECO:0000313" key="1">
    <source>
        <dbReference type="EMBL" id="CZT08313.1"/>
    </source>
</evidence>
<evidence type="ECO:0000313" key="2">
    <source>
        <dbReference type="Proteomes" id="UP000178912"/>
    </source>
</evidence>
<dbReference type="Proteomes" id="UP000178912">
    <property type="component" value="Unassembled WGS sequence"/>
</dbReference>